<protein>
    <submittedName>
        <fullName evidence="6">DUF2207 domain-containing protein</fullName>
    </submittedName>
</protein>
<feature type="domain" description="Predicted membrane protein YciQ-like C-terminal" evidence="5">
    <location>
        <begin position="278"/>
        <end position="451"/>
    </location>
</feature>
<feature type="transmembrane region" description="Helical" evidence="2">
    <location>
        <begin position="497"/>
        <end position="515"/>
    </location>
</feature>
<keyword evidence="2" id="KW-0812">Transmembrane</keyword>
<dbReference type="EMBL" id="SADE01000002">
    <property type="protein sequence ID" value="RVU36060.1"/>
    <property type="molecule type" value="Genomic_DNA"/>
</dbReference>
<comment type="caution">
    <text evidence="6">The sequence shown here is derived from an EMBL/GenBank/DDBJ whole genome shotgun (WGS) entry which is preliminary data.</text>
</comment>
<evidence type="ECO:0000259" key="5">
    <source>
        <dbReference type="Pfam" id="PF20990"/>
    </source>
</evidence>
<feature type="transmembrane region" description="Helical" evidence="2">
    <location>
        <begin position="243"/>
        <end position="263"/>
    </location>
</feature>
<gene>
    <name evidence="6" type="ORF">EOI86_12565</name>
</gene>
<sequence length="654" mass="70182">MRVEKVRVCACILASFLLLGLAFNAAAEERITDYDIQIIVEETADLTVTETIQVVSEGVQIRRGIFRDLPVVHNAAAGLFDLVDYEVLAVTRDGNPEPYFTVPEGEFFRIYIGHENRFLEDGPHRYKITYRVGGQIRFSENSDELYWNLTGTNWAFPIENVTASIVLPKGAAVVDMSGYTGGYGDTGSDYEILNSAGNKVSLRATRRLESGEGVTVSVSWPPGFLPVPGVIDRASDLLTDNPGAAIGAASLAFLAGYLFLVWWRVGRDPQAGTIIPLFEPPEGFSPAAIGHIYARGFTDGMAPARALTVGITSLAVKGFITVEDLNKNTGTRYILRRTDKPADDLPKGELALLNRLFSGDEGEEVTLGSKYDATLGAAKNAYMKAVGDEYSTAYFRKNNGKWFLGVVFAAVASIGSAVLNAPGGEDGKVLAGALALFFCVLVSVFYWTVRNCWAQRARLGGAARRKRFLVAFLIMLIAAAPAGLFAAGVILTASLPVALMIAAMIGLVFGSFDVLDSLTVRGRAVMDEIEGYIVFMTTTDWDRMEAIGEMPTPSEAMFEKNLPYSIALGVDDAWTRTFLAYAKAASIPVGDHKASWYRSTDSRMTRPTDFSKSFSSRMVSTMASASSRPSSSSSGSRSSGSSGGGGGGGGGGGW</sequence>
<feature type="transmembrane region" description="Helical" evidence="2">
    <location>
        <begin position="429"/>
        <end position="447"/>
    </location>
</feature>
<reference evidence="7" key="1">
    <citation type="submission" date="2019-01" db="EMBL/GenBank/DDBJ databases">
        <title>Gri0909 isolated from a small marine red alga.</title>
        <authorList>
            <person name="Kim J."/>
            <person name="Jeong S.E."/>
            <person name="Jeon C.O."/>
        </authorList>
    </citation>
    <scope>NUCLEOTIDE SEQUENCE [LARGE SCALE GENOMIC DNA]</scope>
    <source>
        <strain evidence="7">Gri0909</strain>
    </source>
</reference>
<dbReference type="AlphaFoldDB" id="A0A3S2WRD0"/>
<dbReference type="InterPro" id="IPR048389">
    <property type="entry name" value="YciQ-like_C"/>
</dbReference>
<keyword evidence="3" id="KW-0732">Signal</keyword>
<keyword evidence="2" id="KW-1133">Transmembrane helix</keyword>
<evidence type="ECO:0000259" key="4">
    <source>
        <dbReference type="Pfam" id="PF09972"/>
    </source>
</evidence>
<name>A0A3S2WRD0_9PROT</name>
<evidence type="ECO:0000313" key="6">
    <source>
        <dbReference type="EMBL" id="RVU36060.1"/>
    </source>
</evidence>
<feature type="transmembrane region" description="Helical" evidence="2">
    <location>
        <begin position="402"/>
        <end position="423"/>
    </location>
</feature>
<feature type="signal peptide" evidence="3">
    <location>
        <begin position="1"/>
        <end position="27"/>
    </location>
</feature>
<organism evidence="6 7">
    <name type="scientific">Hwanghaeella grinnelliae</name>
    <dbReference type="NCBI Taxonomy" id="2500179"/>
    <lineage>
        <taxon>Bacteria</taxon>
        <taxon>Pseudomonadati</taxon>
        <taxon>Pseudomonadota</taxon>
        <taxon>Alphaproteobacteria</taxon>
        <taxon>Rhodospirillales</taxon>
        <taxon>Rhodospirillaceae</taxon>
        <taxon>Hwanghaeella</taxon>
    </lineage>
</organism>
<keyword evidence="7" id="KW-1185">Reference proteome</keyword>
<feature type="compositionally biased region" description="Gly residues" evidence="1">
    <location>
        <begin position="641"/>
        <end position="654"/>
    </location>
</feature>
<evidence type="ECO:0000256" key="3">
    <source>
        <dbReference type="SAM" id="SignalP"/>
    </source>
</evidence>
<feature type="chain" id="PRO_5018527779" evidence="3">
    <location>
        <begin position="28"/>
        <end position="654"/>
    </location>
</feature>
<feature type="domain" description="DUF2207" evidence="4">
    <location>
        <begin position="30"/>
        <end position="220"/>
    </location>
</feature>
<feature type="domain" description="Predicted membrane protein YciQ-like C-terminal" evidence="5">
    <location>
        <begin position="469"/>
        <end position="578"/>
    </location>
</feature>
<evidence type="ECO:0000256" key="1">
    <source>
        <dbReference type="SAM" id="MobiDB-lite"/>
    </source>
</evidence>
<evidence type="ECO:0000256" key="2">
    <source>
        <dbReference type="SAM" id="Phobius"/>
    </source>
</evidence>
<dbReference type="InterPro" id="IPR018702">
    <property type="entry name" value="DUF2207"/>
</dbReference>
<evidence type="ECO:0000313" key="7">
    <source>
        <dbReference type="Proteomes" id="UP000287447"/>
    </source>
</evidence>
<keyword evidence="2" id="KW-0472">Membrane</keyword>
<feature type="transmembrane region" description="Helical" evidence="2">
    <location>
        <begin position="468"/>
        <end position="491"/>
    </location>
</feature>
<feature type="compositionally biased region" description="Low complexity" evidence="1">
    <location>
        <begin position="623"/>
        <end position="640"/>
    </location>
</feature>
<proteinExistence type="predicted"/>
<feature type="region of interest" description="Disordered" evidence="1">
    <location>
        <begin position="621"/>
        <end position="654"/>
    </location>
</feature>
<accession>A0A3S2WRD0</accession>
<dbReference type="Pfam" id="PF09972">
    <property type="entry name" value="DUF2207"/>
    <property type="match status" value="1"/>
</dbReference>
<dbReference type="Pfam" id="PF20990">
    <property type="entry name" value="DUF2207_C"/>
    <property type="match status" value="2"/>
</dbReference>
<dbReference type="Proteomes" id="UP000287447">
    <property type="component" value="Unassembled WGS sequence"/>
</dbReference>